<protein>
    <submittedName>
        <fullName evidence="2">Uncharacterized protein</fullName>
    </submittedName>
</protein>
<evidence type="ECO:0000313" key="2">
    <source>
        <dbReference type="EMBL" id="AEF01980.1"/>
    </source>
</evidence>
<dbReference type="EMBL" id="CP002339">
    <property type="protein sequence ID" value="AEF01980.1"/>
    <property type="molecule type" value="Genomic_DNA"/>
</dbReference>
<feature type="compositionally biased region" description="Low complexity" evidence="1">
    <location>
        <begin position="21"/>
        <end position="34"/>
    </location>
</feature>
<dbReference type="Proteomes" id="UP000000683">
    <property type="component" value="Chromosome"/>
</dbReference>
<name>F5ZBQ1_ALTNA</name>
<organism evidence="2 3">
    <name type="scientific">Alteromonas naphthalenivorans</name>
    <dbReference type="NCBI Taxonomy" id="715451"/>
    <lineage>
        <taxon>Bacteria</taxon>
        <taxon>Pseudomonadati</taxon>
        <taxon>Pseudomonadota</taxon>
        <taxon>Gammaproteobacteria</taxon>
        <taxon>Alteromonadales</taxon>
        <taxon>Alteromonadaceae</taxon>
        <taxon>Alteromonas/Salinimonas group</taxon>
        <taxon>Alteromonas</taxon>
    </lineage>
</organism>
<feature type="region of interest" description="Disordered" evidence="1">
    <location>
        <begin position="62"/>
        <end position="90"/>
    </location>
</feature>
<dbReference type="KEGG" id="alt:ambt_02130"/>
<sequence length="156" mass="16300">MPNTMPMATSKAATTPADVMSNEANSEYNSSEASRANKKMHAGASGCHSAIYASTSEVITPSSAQSTAKNAHAIHSGSSAPREAMKSSMHGDTSESCCDVQCQCPTGVCATVYAVINNELSVAVIAPTPLVVFVNHQTPYTIPNTQFRPPKFTFAG</sequence>
<proteinExistence type="predicted"/>
<gene>
    <name evidence="2" type="ordered locus">ambt_02130</name>
</gene>
<evidence type="ECO:0000313" key="3">
    <source>
        <dbReference type="Proteomes" id="UP000000683"/>
    </source>
</evidence>
<reference evidence="2 3" key="1">
    <citation type="journal article" date="2011" name="J. Bacteriol.">
        <title>Complete genome sequence of the polycyclic aromatic hydrocarbon-degrading bacterium Alteromonas sp. strain SN2.</title>
        <authorList>
            <person name="Jin H.M."/>
            <person name="Jeong H."/>
            <person name="Moon E.J."/>
            <person name="Math R.K."/>
            <person name="Lee K."/>
            <person name="Kim H.J."/>
            <person name="Jeon C.O."/>
            <person name="Oh T.K."/>
            <person name="Kim J.F."/>
        </authorList>
    </citation>
    <scope>NUCLEOTIDE SEQUENCE [LARGE SCALE GENOMIC DNA]</scope>
    <source>
        <strain evidence="3">JCM 17741 / KACC 18427 / KCTC 11700BP / SN2</strain>
    </source>
</reference>
<accession>F5ZBQ1</accession>
<keyword evidence="3" id="KW-1185">Reference proteome</keyword>
<evidence type="ECO:0000256" key="1">
    <source>
        <dbReference type="SAM" id="MobiDB-lite"/>
    </source>
</evidence>
<feature type="compositionally biased region" description="Polar residues" evidence="1">
    <location>
        <begin position="1"/>
        <end position="13"/>
    </location>
</feature>
<dbReference type="AlphaFoldDB" id="F5ZBQ1"/>
<feature type="region of interest" description="Disordered" evidence="1">
    <location>
        <begin position="1"/>
        <end position="37"/>
    </location>
</feature>
<dbReference type="HOGENOM" id="CLU_1682961_0_0_6"/>